<sequence>MKRNNCNEQGDD</sequence>
<dbReference type="EMBL" id="GGEC01093237">
    <property type="protein sequence ID" value="MBX73721.1"/>
    <property type="molecule type" value="Transcribed_RNA"/>
</dbReference>
<evidence type="ECO:0000313" key="1">
    <source>
        <dbReference type="EMBL" id="MBX73721.1"/>
    </source>
</evidence>
<accession>A0A2P2R3E2</accession>
<name>A0A2P2R3E2_RHIMU</name>
<organism evidence="1">
    <name type="scientific">Rhizophora mucronata</name>
    <name type="common">Asiatic mangrove</name>
    <dbReference type="NCBI Taxonomy" id="61149"/>
    <lineage>
        <taxon>Eukaryota</taxon>
        <taxon>Viridiplantae</taxon>
        <taxon>Streptophyta</taxon>
        <taxon>Embryophyta</taxon>
        <taxon>Tracheophyta</taxon>
        <taxon>Spermatophyta</taxon>
        <taxon>Magnoliopsida</taxon>
        <taxon>eudicotyledons</taxon>
        <taxon>Gunneridae</taxon>
        <taxon>Pentapetalae</taxon>
        <taxon>rosids</taxon>
        <taxon>fabids</taxon>
        <taxon>Malpighiales</taxon>
        <taxon>Rhizophoraceae</taxon>
        <taxon>Rhizophora</taxon>
    </lineage>
</organism>
<reference evidence="1" key="1">
    <citation type="submission" date="2018-02" db="EMBL/GenBank/DDBJ databases">
        <title>Rhizophora mucronata_Transcriptome.</title>
        <authorList>
            <person name="Meera S.P."/>
            <person name="Sreeshan A."/>
            <person name="Augustine A."/>
        </authorList>
    </citation>
    <scope>NUCLEOTIDE SEQUENCE</scope>
    <source>
        <tissue evidence="1">Leaf</tissue>
    </source>
</reference>
<proteinExistence type="predicted"/>
<protein>
    <submittedName>
        <fullName evidence="1">Uncharacterized protein</fullName>
    </submittedName>
</protein>